<evidence type="ECO:0000256" key="1">
    <source>
        <dbReference type="SAM" id="MobiDB-lite"/>
    </source>
</evidence>
<accession>A0ABU8BH17</accession>
<name>A0ABU8BH17_9BRAD</name>
<evidence type="ECO:0000313" key="3">
    <source>
        <dbReference type="Proteomes" id="UP001364224"/>
    </source>
</evidence>
<keyword evidence="3" id="KW-1185">Reference proteome</keyword>
<gene>
    <name evidence="2" type="ORF">V1286_005381</name>
</gene>
<proteinExistence type="predicted"/>
<sequence>MSSGDGSNEFKATITVVMGSQTSIGIPPTGAEAGKAHKLTSSFGATQAVPLSASGQIQKSRRATGQSASLKNRRCQPGLSGPKSANDGKKHFDTNRADADRRAQNRPTLCEILTEVTVALFHARSTDIRPARGGADFQFYCDVFSICNLQSVWFAGCLRWSTGLLLGCFPMAPPHARRLASGVDCQLCSFSFSLCRSSRTVTAKPCNTYYRFWGWCWLRSRMGLALDLAHHLAQQSYLGRVASVFASGHSRRIDGVLITSGRPRSPDIFRTGRHVSTCPNSNHGAHPELEATVAEESATDLRECGDSPSK</sequence>
<dbReference type="Proteomes" id="UP001364224">
    <property type="component" value="Unassembled WGS sequence"/>
</dbReference>
<evidence type="ECO:0000313" key="2">
    <source>
        <dbReference type="EMBL" id="MEH2557852.1"/>
    </source>
</evidence>
<feature type="region of interest" description="Disordered" evidence="1">
    <location>
        <begin position="50"/>
        <end position="100"/>
    </location>
</feature>
<dbReference type="EMBL" id="JAZHRV010000001">
    <property type="protein sequence ID" value="MEH2557852.1"/>
    <property type="molecule type" value="Genomic_DNA"/>
</dbReference>
<feature type="compositionally biased region" description="Polar residues" evidence="1">
    <location>
        <begin position="53"/>
        <end position="70"/>
    </location>
</feature>
<comment type="caution">
    <text evidence="2">The sequence shown here is derived from an EMBL/GenBank/DDBJ whole genome shotgun (WGS) entry which is preliminary data.</text>
</comment>
<reference evidence="2 3" key="1">
    <citation type="submission" date="2024-02" db="EMBL/GenBank/DDBJ databases">
        <title>Adaptive strategies in a cosmopolitan and abundant soil bacterium.</title>
        <authorList>
            <person name="Carini P."/>
        </authorList>
    </citation>
    <scope>NUCLEOTIDE SEQUENCE [LARGE SCALE GENOMIC DNA]</scope>
    <source>
        <strain evidence="2 3">AZCC 1608</strain>
    </source>
</reference>
<organism evidence="2 3">
    <name type="scientific">Bradyrhizobium algeriense</name>
    <dbReference type="NCBI Taxonomy" id="634784"/>
    <lineage>
        <taxon>Bacteria</taxon>
        <taxon>Pseudomonadati</taxon>
        <taxon>Pseudomonadota</taxon>
        <taxon>Alphaproteobacteria</taxon>
        <taxon>Hyphomicrobiales</taxon>
        <taxon>Nitrobacteraceae</taxon>
        <taxon>Bradyrhizobium</taxon>
    </lineage>
</organism>
<protein>
    <submittedName>
        <fullName evidence="2">Uncharacterized protein</fullName>
    </submittedName>
</protein>
<feature type="compositionally biased region" description="Basic and acidic residues" evidence="1">
    <location>
        <begin position="86"/>
        <end position="100"/>
    </location>
</feature>